<organism evidence="8 9">
    <name type="scientific">Candidula unifasciata</name>
    <dbReference type="NCBI Taxonomy" id="100452"/>
    <lineage>
        <taxon>Eukaryota</taxon>
        <taxon>Metazoa</taxon>
        <taxon>Spiralia</taxon>
        <taxon>Lophotrochozoa</taxon>
        <taxon>Mollusca</taxon>
        <taxon>Gastropoda</taxon>
        <taxon>Heterobranchia</taxon>
        <taxon>Euthyneura</taxon>
        <taxon>Panpulmonata</taxon>
        <taxon>Eupulmonata</taxon>
        <taxon>Stylommatophora</taxon>
        <taxon>Helicina</taxon>
        <taxon>Helicoidea</taxon>
        <taxon>Geomitridae</taxon>
        <taxon>Candidula</taxon>
    </lineage>
</organism>
<dbReference type="SUPFAM" id="SSF48652">
    <property type="entry name" value="Tetraspanin"/>
    <property type="match status" value="1"/>
</dbReference>
<feature type="transmembrane region" description="Helical" evidence="7">
    <location>
        <begin position="73"/>
        <end position="94"/>
    </location>
</feature>
<proteinExistence type="inferred from homology"/>
<evidence type="ECO:0000256" key="7">
    <source>
        <dbReference type="RuleBase" id="RU361218"/>
    </source>
</evidence>
<feature type="transmembrane region" description="Helical" evidence="7">
    <location>
        <begin position="219"/>
        <end position="245"/>
    </location>
</feature>
<keyword evidence="3 7" id="KW-0812">Transmembrane</keyword>
<evidence type="ECO:0000256" key="2">
    <source>
        <dbReference type="ARBA" id="ARBA00006840"/>
    </source>
</evidence>
<keyword evidence="6" id="KW-1015">Disulfide bond</keyword>
<accession>A0A8S4A333</accession>
<dbReference type="PIRSF" id="PIRSF002419">
    <property type="entry name" value="Tetraspanin"/>
    <property type="match status" value="1"/>
</dbReference>
<dbReference type="Pfam" id="PF00335">
    <property type="entry name" value="Tetraspanin"/>
    <property type="match status" value="1"/>
</dbReference>
<dbReference type="GO" id="GO:0005886">
    <property type="term" value="C:plasma membrane"/>
    <property type="evidence" value="ECO:0007669"/>
    <property type="project" value="TreeGrafter"/>
</dbReference>
<evidence type="ECO:0000256" key="3">
    <source>
        <dbReference type="ARBA" id="ARBA00022692"/>
    </source>
</evidence>
<evidence type="ECO:0000256" key="1">
    <source>
        <dbReference type="ARBA" id="ARBA00004141"/>
    </source>
</evidence>
<reference evidence="8" key="1">
    <citation type="submission" date="2021-04" db="EMBL/GenBank/DDBJ databases">
        <authorList>
            <consortium name="Molecular Ecology Group"/>
        </authorList>
    </citation>
    <scope>NUCLEOTIDE SEQUENCE</scope>
</reference>
<feature type="transmembrane region" description="Helical" evidence="7">
    <location>
        <begin position="101"/>
        <end position="124"/>
    </location>
</feature>
<name>A0A8S4A333_9EUPU</name>
<keyword evidence="4 7" id="KW-1133">Transmembrane helix</keyword>
<dbReference type="InterPro" id="IPR008952">
    <property type="entry name" value="Tetraspanin_EC2_sf"/>
</dbReference>
<gene>
    <name evidence="8" type="ORF">CUNI_LOCUS20308</name>
</gene>
<dbReference type="InterPro" id="IPR018499">
    <property type="entry name" value="Tetraspanin/Peripherin"/>
</dbReference>
<keyword evidence="5 7" id="KW-0472">Membrane</keyword>
<dbReference type="Proteomes" id="UP000678393">
    <property type="component" value="Unassembled WGS sequence"/>
</dbReference>
<dbReference type="PANTHER" id="PTHR19282:SF544">
    <property type="entry name" value="TETRASPANIN"/>
    <property type="match status" value="1"/>
</dbReference>
<dbReference type="PANTHER" id="PTHR19282">
    <property type="entry name" value="TETRASPANIN"/>
    <property type="match status" value="1"/>
</dbReference>
<evidence type="ECO:0000313" key="8">
    <source>
        <dbReference type="EMBL" id="CAG5134750.1"/>
    </source>
</evidence>
<feature type="transmembrane region" description="Helical" evidence="7">
    <location>
        <begin position="12"/>
        <end position="33"/>
    </location>
</feature>
<evidence type="ECO:0000256" key="6">
    <source>
        <dbReference type="PIRSR" id="PIRSR002419-1"/>
    </source>
</evidence>
<comment type="subcellular location">
    <subcellularLocation>
        <location evidence="1 7">Membrane</location>
        <topology evidence="1 7">Multi-pass membrane protein</topology>
    </subcellularLocation>
</comment>
<evidence type="ECO:0000313" key="9">
    <source>
        <dbReference type="Proteomes" id="UP000678393"/>
    </source>
</evidence>
<dbReference type="OrthoDB" id="5870230at2759"/>
<dbReference type="PRINTS" id="PR00259">
    <property type="entry name" value="TMFOUR"/>
</dbReference>
<comment type="similarity">
    <text evidence="2 7">Belongs to the tetraspanin (TM4SF) family.</text>
</comment>
<sequence length="254" mass="28804">MGQIVGCVKYVLFIFNFCLWLLGCALLSVGIWMKVDGDADHFVQRMSDLDTDKEYQINYSATGNKDLSVTLSYLLIVFGIILIAITFIGCCGAVRENMCLLGAFAVCLFALMVALLCIGTWAFIRKDNLNTHTDELRNQTDANLNKGISFYYRNDISKQFVDSVQKRFRCCGSDEARRDYKGRVPETCEPNTYSRGCNYYYFWYIANEVKEFLKKRYTVIGALSIGVALCMVLGIACSILLCILIRRDTRLVVT</sequence>
<dbReference type="Gene3D" id="1.10.1450.10">
    <property type="entry name" value="Tetraspanin"/>
    <property type="match status" value="1"/>
</dbReference>
<evidence type="ECO:0000256" key="4">
    <source>
        <dbReference type="ARBA" id="ARBA00022989"/>
    </source>
</evidence>
<dbReference type="InterPro" id="IPR000301">
    <property type="entry name" value="Tetraspanin_animals"/>
</dbReference>
<evidence type="ECO:0000256" key="5">
    <source>
        <dbReference type="ARBA" id="ARBA00023136"/>
    </source>
</evidence>
<dbReference type="AlphaFoldDB" id="A0A8S4A333"/>
<dbReference type="EMBL" id="CAJHNH020007556">
    <property type="protein sequence ID" value="CAG5134750.1"/>
    <property type="molecule type" value="Genomic_DNA"/>
</dbReference>
<protein>
    <recommendedName>
        <fullName evidence="7">Tetraspanin</fullName>
    </recommendedName>
</protein>
<feature type="disulfide bond" evidence="6">
    <location>
        <begin position="171"/>
        <end position="188"/>
    </location>
</feature>
<keyword evidence="9" id="KW-1185">Reference proteome</keyword>
<comment type="caution">
    <text evidence="8">The sequence shown here is derived from an EMBL/GenBank/DDBJ whole genome shotgun (WGS) entry which is preliminary data.</text>
</comment>